<dbReference type="AlphaFoldDB" id="A0A841BCB8"/>
<evidence type="ECO:0000313" key="1">
    <source>
        <dbReference type="EMBL" id="MBB5856610.1"/>
    </source>
</evidence>
<accession>A0A841BCB8</accession>
<reference evidence="1 2" key="1">
    <citation type="submission" date="2020-08" db="EMBL/GenBank/DDBJ databases">
        <title>Sequencing the genomes of 1000 actinobacteria strains.</title>
        <authorList>
            <person name="Klenk H.-P."/>
        </authorList>
    </citation>
    <scope>NUCLEOTIDE SEQUENCE [LARGE SCALE GENOMIC DNA]</scope>
    <source>
        <strain evidence="1 2">DSM 45272</strain>
    </source>
</reference>
<dbReference type="Proteomes" id="UP000580861">
    <property type="component" value="Unassembled WGS sequence"/>
</dbReference>
<gene>
    <name evidence="1" type="ORF">HDA45_006697</name>
</gene>
<proteinExistence type="predicted"/>
<keyword evidence="2" id="KW-1185">Reference proteome</keyword>
<organism evidence="1 2">
    <name type="scientific">Amycolatopsis umgeniensis</name>
    <dbReference type="NCBI Taxonomy" id="336628"/>
    <lineage>
        <taxon>Bacteria</taxon>
        <taxon>Bacillati</taxon>
        <taxon>Actinomycetota</taxon>
        <taxon>Actinomycetes</taxon>
        <taxon>Pseudonocardiales</taxon>
        <taxon>Pseudonocardiaceae</taxon>
        <taxon>Amycolatopsis</taxon>
    </lineage>
</organism>
<sequence length="76" mass="8033">MAIIAASEDVLNGISCVLPVMTTELFLPQGRFRDAVEGLIIAVRAATARGDVGSLASCLNDLARRAHVVLCRHVMG</sequence>
<dbReference type="EMBL" id="JACHMX010000001">
    <property type="protein sequence ID" value="MBB5856610.1"/>
    <property type="molecule type" value="Genomic_DNA"/>
</dbReference>
<comment type="caution">
    <text evidence="1">The sequence shown here is derived from an EMBL/GenBank/DDBJ whole genome shotgun (WGS) entry which is preliminary data.</text>
</comment>
<evidence type="ECO:0000313" key="2">
    <source>
        <dbReference type="Proteomes" id="UP000580861"/>
    </source>
</evidence>
<dbReference type="RefSeq" id="WP_184902122.1">
    <property type="nucleotide sequence ID" value="NZ_JACHMX010000001.1"/>
</dbReference>
<name>A0A841BCB8_9PSEU</name>
<protein>
    <submittedName>
        <fullName evidence="1">Uncharacterized protein</fullName>
    </submittedName>
</protein>